<dbReference type="Proteomes" id="UP001168380">
    <property type="component" value="Unassembled WGS sequence"/>
</dbReference>
<accession>A0ABT8TDE6</accession>
<dbReference type="RefSeq" id="WP_302711273.1">
    <property type="nucleotide sequence ID" value="NZ_JAULRT010000032.1"/>
</dbReference>
<evidence type="ECO:0000313" key="12">
    <source>
        <dbReference type="Proteomes" id="UP001168380"/>
    </source>
</evidence>
<evidence type="ECO:0000256" key="3">
    <source>
        <dbReference type="ARBA" id="ARBA00004856"/>
    </source>
</evidence>
<evidence type="ECO:0000313" key="11">
    <source>
        <dbReference type="EMBL" id="MDO3381148.1"/>
    </source>
</evidence>
<dbReference type="Pfam" id="PF07291">
    <property type="entry name" value="MauE"/>
    <property type="match status" value="1"/>
</dbReference>
<dbReference type="EMBL" id="JAULRT010000032">
    <property type="protein sequence ID" value="MDO3381148.1"/>
    <property type="molecule type" value="Genomic_DNA"/>
</dbReference>
<dbReference type="InterPro" id="IPR002109">
    <property type="entry name" value="Glutaredoxin"/>
</dbReference>
<dbReference type="InterPro" id="IPR036249">
    <property type="entry name" value="Thioredoxin-like_sf"/>
</dbReference>
<evidence type="ECO:0000256" key="5">
    <source>
        <dbReference type="ARBA" id="ARBA00022692"/>
    </source>
</evidence>
<comment type="function">
    <text evidence="1">May be specifically involved in the processing, transport, and/or maturation of the MADH beta-subunit.</text>
</comment>
<dbReference type="InterPro" id="IPR009908">
    <property type="entry name" value="Methylamine_util_MauE"/>
</dbReference>
<keyword evidence="7 8" id="KW-0472">Membrane</keyword>
<comment type="caution">
    <text evidence="11">The sequence shown here is derived from an EMBL/GenBank/DDBJ whole genome shotgun (WGS) entry which is preliminary data.</text>
</comment>
<evidence type="ECO:0000256" key="6">
    <source>
        <dbReference type="ARBA" id="ARBA00022989"/>
    </source>
</evidence>
<protein>
    <recommendedName>
        <fullName evidence="4">Methylamine utilization protein MauE</fullName>
    </recommendedName>
</protein>
<evidence type="ECO:0000259" key="9">
    <source>
        <dbReference type="Pfam" id="PF00462"/>
    </source>
</evidence>
<feature type="transmembrane region" description="Helical" evidence="8">
    <location>
        <begin position="178"/>
        <end position="199"/>
    </location>
</feature>
<feature type="domain" description="Methylamine utilisation protein MauE" evidence="10">
    <location>
        <begin position="118"/>
        <end position="241"/>
    </location>
</feature>
<comment type="pathway">
    <text evidence="3">One-carbon metabolism; methylamine degradation.</text>
</comment>
<keyword evidence="12" id="KW-1185">Reference proteome</keyword>
<evidence type="ECO:0000256" key="7">
    <source>
        <dbReference type="ARBA" id="ARBA00023136"/>
    </source>
</evidence>
<evidence type="ECO:0000256" key="1">
    <source>
        <dbReference type="ARBA" id="ARBA00003475"/>
    </source>
</evidence>
<evidence type="ECO:0000256" key="4">
    <source>
        <dbReference type="ARBA" id="ARBA00019078"/>
    </source>
</evidence>
<reference evidence="11" key="1">
    <citation type="submission" date="2023-07" db="EMBL/GenBank/DDBJ databases">
        <title>Gilvimarinus algae sp. nov., isolated from the surface of Kelp.</title>
        <authorList>
            <person name="Sun Y.Y."/>
            <person name="Gong Y."/>
            <person name="Du Z.J."/>
        </authorList>
    </citation>
    <scope>NUCLEOTIDE SEQUENCE</scope>
    <source>
        <strain evidence="11">SDUM040014</strain>
    </source>
</reference>
<evidence type="ECO:0000259" key="10">
    <source>
        <dbReference type="Pfam" id="PF07291"/>
    </source>
</evidence>
<gene>
    <name evidence="11" type="ORF">QWI16_03125</name>
</gene>
<keyword evidence="6 8" id="KW-1133">Transmembrane helix</keyword>
<evidence type="ECO:0000256" key="8">
    <source>
        <dbReference type="SAM" id="Phobius"/>
    </source>
</evidence>
<dbReference type="Pfam" id="PF00462">
    <property type="entry name" value="Glutaredoxin"/>
    <property type="match status" value="1"/>
</dbReference>
<keyword evidence="5 8" id="KW-0812">Transmembrane</keyword>
<dbReference type="SUPFAM" id="SSF52833">
    <property type="entry name" value="Thioredoxin-like"/>
    <property type="match status" value="1"/>
</dbReference>
<sequence>MAKSAQLYRMATPEHICPFGLKSRALLKRKGYQLEDHTLDSREQTDAFKQKHDVDTTPQVFIEGERIGGYDDLRAHLGLPSESSEGTSYTPVMAIFSCCLLAALALVYAGPASLVSMQTLEVFVALSMLVLAIQKLQDLTAFSNRFITYDLLGMRYVRYAYVYPFAEAYAGIGMLAGLSAWLVAPVAFVIGSIGAISVFKAVYLDKRELKCACVGGDSDVPLGAISLTENLFMIAAAVWMWVS</sequence>
<organism evidence="11 12">
    <name type="scientific">Gilvimarinus algae</name>
    <dbReference type="NCBI Taxonomy" id="3058037"/>
    <lineage>
        <taxon>Bacteria</taxon>
        <taxon>Pseudomonadati</taxon>
        <taxon>Pseudomonadota</taxon>
        <taxon>Gammaproteobacteria</taxon>
        <taxon>Cellvibrionales</taxon>
        <taxon>Cellvibrionaceae</taxon>
        <taxon>Gilvimarinus</taxon>
    </lineage>
</organism>
<feature type="transmembrane region" description="Helical" evidence="8">
    <location>
        <begin position="89"/>
        <end position="109"/>
    </location>
</feature>
<evidence type="ECO:0000256" key="2">
    <source>
        <dbReference type="ARBA" id="ARBA00004141"/>
    </source>
</evidence>
<feature type="transmembrane region" description="Helical" evidence="8">
    <location>
        <begin position="220"/>
        <end position="242"/>
    </location>
</feature>
<comment type="subcellular location">
    <subcellularLocation>
        <location evidence="2">Membrane</location>
        <topology evidence="2">Multi-pass membrane protein</topology>
    </subcellularLocation>
</comment>
<dbReference type="Gene3D" id="3.40.30.10">
    <property type="entry name" value="Glutaredoxin"/>
    <property type="match status" value="1"/>
</dbReference>
<feature type="domain" description="Glutaredoxin" evidence="9">
    <location>
        <begin position="17"/>
        <end position="67"/>
    </location>
</feature>
<proteinExistence type="predicted"/>
<dbReference type="PROSITE" id="PS51354">
    <property type="entry name" value="GLUTAREDOXIN_2"/>
    <property type="match status" value="1"/>
</dbReference>
<name>A0ABT8TDE6_9GAMM</name>